<protein>
    <submittedName>
        <fullName evidence="6">Tetratricopeptide repeat protein</fullName>
    </submittedName>
</protein>
<keyword evidence="7" id="KW-1185">Reference proteome</keyword>
<dbReference type="PROSITE" id="PS50293">
    <property type="entry name" value="TPR_REGION"/>
    <property type="match status" value="1"/>
</dbReference>
<dbReference type="InterPro" id="IPR011990">
    <property type="entry name" value="TPR-like_helical_dom_sf"/>
</dbReference>
<dbReference type="Proteomes" id="UP000325684">
    <property type="component" value="Unassembled WGS sequence"/>
</dbReference>
<reference evidence="6 7" key="1">
    <citation type="journal article" date="2019" name="Microorganisms">
        <title>Genome Insights into the Novel Species Microvirga brassicacearum, a Rapeseed Endophyte with Biotechnological Potential.</title>
        <authorList>
            <person name="Jimenez-Gomez A."/>
            <person name="Saati-Santamaria Z."/>
            <person name="Igual J.M."/>
            <person name="Rivas R."/>
            <person name="Mateos P.F."/>
            <person name="Garcia-Fraile P."/>
        </authorList>
    </citation>
    <scope>NUCLEOTIDE SEQUENCE [LARGE SCALE GENOMIC DNA]</scope>
    <source>
        <strain evidence="6 7">CDVBN77</strain>
    </source>
</reference>
<organism evidence="6 7">
    <name type="scientific">Microvirga brassicacearum</name>
    <dbReference type="NCBI Taxonomy" id="2580413"/>
    <lineage>
        <taxon>Bacteria</taxon>
        <taxon>Pseudomonadati</taxon>
        <taxon>Pseudomonadota</taxon>
        <taxon>Alphaproteobacteria</taxon>
        <taxon>Hyphomicrobiales</taxon>
        <taxon>Methylobacteriaceae</taxon>
        <taxon>Microvirga</taxon>
    </lineage>
</organism>
<keyword evidence="2 3" id="KW-0802">TPR repeat</keyword>
<comment type="caution">
    <text evidence="6">The sequence shown here is derived from an EMBL/GenBank/DDBJ whole genome shotgun (WGS) entry which is preliminary data.</text>
</comment>
<dbReference type="AlphaFoldDB" id="A0A5N3PGS3"/>
<dbReference type="EMBL" id="VCMV01000003">
    <property type="protein sequence ID" value="KAB0268931.1"/>
    <property type="molecule type" value="Genomic_DNA"/>
</dbReference>
<evidence type="ECO:0000256" key="5">
    <source>
        <dbReference type="SAM" id="SignalP"/>
    </source>
</evidence>
<evidence type="ECO:0000313" key="7">
    <source>
        <dbReference type="Proteomes" id="UP000325684"/>
    </source>
</evidence>
<proteinExistence type="predicted"/>
<dbReference type="SMART" id="SM00028">
    <property type="entry name" value="TPR"/>
    <property type="match status" value="3"/>
</dbReference>
<evidence type="ECO:0000256" key="2">
    <source>
        <dbReference type="ARBA" id="ARBA00022803"/>
    </source>
</evidence>
<accession>A0A5N3PGS3</accession>
<feature type="region of interest" description="Disordered" evidence="4">
    <location>
        <begin position="20"/>
        <end position="42"/>
    </location>
</feature>
<evidence type="ECO:0000313" key="6">
    <source>
        <dbReference type="EMBL" id="KAB0268931.1"/>
    </source>
</evidence>
<dbReference type="PANTHER" id="PTHR44858:SF1">
    <property type="entry name" value="UDP-N-ACETYLGLUCOSAMINE--PEPTIDE N-ACETYLGLUCOSAMINYLTRANSFERASE SPINDLY-RELATED"/>
    <property type="match status" value="1"/>
</dbReference>
<feature type="signal peptide" evidence="5">
    <location>
        <begin position="1"/>
        <end position="21"/>
    </location>
</feature>
<feature type="chain" id="PRO_5024455898" evidence="5">
    <location>
        <begin position="22"/>
        <end position="203"/>
    </location>
</feature>
<keyword evidence="1" id="KW-0677">Repeat</keyword>
<feature type="repeat" description="TPR" evidence="3">
    <location>
        <begin position="151"/>
        <end position="184"/>
    </location>
</feature>
<dbReference type="PROSITE" id="PS50005">
    <property type="entry name" value="TPR"/>
    <property type="match status" value="2"/>
</dbReference>
<dbReference type="SUPFAM" id="SSF48452">
    <property type="entry name" value="TPR-like"/>
    <property type="match status" value="1"/>
</dbReference>
<name>A0A5N3PGS3_9HYPH</name>
<sequence length="203" mass="22283">MRLFVLAVIASLGLAAPAAWAQDAGRPEPGRNQSRPASKPDASRAVTLDSLFDRLAKAENEREAEGISNLIERRWARSGSDTADLLLSRASEAAEKKNLDLAVELLDRVVTLQPGWASAWYTRATVFYQLDDPVGAMADLHRALTIEPRHYAAWAGLGQIFMASDDKGRALEAFRRALKINPQIPNLQPIVEKLGQEIDGQDL</sequence>
<dbReference type="Gene3D" id="1.25.40.10">
    <property type="entry name" value="Tetratricopeptide repeat domain"/>
    <property type="match status" value="1"/>
</dbReference>
<dbReference type="OrthoDB" id="9815010at2"/>
<evidence type="ECO:0000256" key="1">
    <source>
        <dbReference type="ARBA" id="ARBA00022737"/>
    </source>
</evidence>
<dbReference type="InterPro" id="IPR050498">
    <property type="entry name" value="Ycf3"/>
</dbReference>
<dbReference type="InterPro" id="IPR019734">
    <property type="entry name" value="TPR_rpt"/>
</dbReference>
<keyword evidence="5" id="KW-0732">Signal</keyword>
<dbReference type="Pfam" id="PF14559">
    <property type="entry name" value="TPR_19"/>
    <property type="match status" value="1"/>
</dbReference>
<evidence type="ECO:0000256" key="3">
    <source>
        <dbReference type="PROSITE-ProRule" id="PRU00339"/>
    </source>
</evidence>
<feature type="repeat" description="TPR" evidence="3">
    <location>
        <begin position="117"/>
        <end position="150"/>
    </location>
</feature>
<evidence type="ECO:0000256" key="4">
    <source>
        <dbReference type="SAM" id="MobiDB-lite"/>
    </source>
</evidence>
<dbReference type="RefSeq" id="WP_150941988.1">
    <property type="nucleotide sequence ID" value="NZ_VCMV01000003.1"/>
</dbReference>
<gene>
    <name evidence="6" type="ORF">FEZ63_02135</name>
</gene>
<dbReference type="PANTHER" id="PTHR44858">
    <property type="entry name" value="TETRATRICOPEPTIDE REPEAT PROTEIN 6"/>
    <property type="match status" value="1"/>
</dbReference>